<evidence type="ECO:0000313" key="1">
    <source>
        <dbReference type="EMBL" id="OVA18281.1"/>
    </source>
</evidence>
<dbReference type="AlphaFoldDB" id="A0A200R6C6"/>
<dbReference type="Proteomes" id="UP000195402">
    <property type="component" value="Unassembled WGS sequence"/>
</dbReference>
<comment type="caution">
    <text evidence="1">The sequence shown here is derived from an EMBL/GenBank/DDBJ whole genome shotgun (WGS) entry which is preliminary data.</text>
</comment>
<dbReference type="EMBL" id="MVGT01000437">
    <property type="protein sequence ID" value="OVA18281.1"/>
    <property type="molecule type" value="Genomic_DNA"/>
</dbReference>
<evidence type="ECO:0000313" key="2">
    <source>
        <dbReference type="Proteomes" id="UP000195402"/>
    </source>
</evidence>
<organism evidence="1 2">
    <name type="scientific">Macleaya cordata</name>
    <name type="common">Five-seeded plume-poppy</name>
    <name type="synonym">Bocconia cordata</name>
    <dbReference type="NCBI Taxonomy" id="56857"/>
    <lineage>
        <taxon>Eukaryota</taxon>
        <taxon>Viridiplantae</taxon>
        <taxon>Streptophyta</taxon>
        <taxon>Embryophyta</taxon>
        <taxon>Tracheophyta</taxon>
        <taxon>Spermatophyta</taxon>
        <taxon>Magnoliopsida</taxon>
        <taxon>Ranunculales</taxon>
        <taxon>Papaveraceae</taxon>
        <taxon>Papaveroideae</taxon>
        <taxon>Macleaya</taxon>
    </lineage>
</organism>
<protein>
    <submittedName>
        <fullName evidence="1">Uncharacterized protein</fullName>
    </submittedName>
</protein>
<reference evidence="1 2" key="1">
    <citation type="journal article" date="2017" name="Mol. Plant">
        <title>The Genome of Medicinal Plant Macleaya cordata Provides New Insights into Benzylisoquinoline Alkaloids Metabolism.</title>
        <authorList>
            <person name="Liu X."/>
            <person name="Liu Y."/>
            <person name="Huang P."/>
            <person name="Ma Y."/>
            <person name="Qing Z."/>
            <person name="Tang Q."/>
            <person name="Cao H."/>
            <person name="Cheng P."/>
            <person name="Zheng Y."/>
            <person name="Yuan Z."/>
            <person name="Zhou Y."/>
            <person name="Liu J."/>
            <person name="Tang Z."/>
            <person name="Zhuo Y."/>
            <person name="Zhang Y."/>
            <person name="Yu L."/>
            <person name="Huang J."/>
            <person name="Yang P."/>
            <person name="Peng Q."/>
            <person name="Zhang J."/>
            <person name="Jiang W."/>
            <person name="Zhang Z."/>
            <person name="Lin K."/>
            <person name="Ro D.K."/>
            <person name="Chen X."/>
            <person name="Xiong X."/>
            <person name="Shang Y."/>
            <person name="Huang S."/>
            <person name="Zeng J."/>
        </authorList>
    </citation>
    <scope>NUCLEOTIDE SEQUENCE [LARGE SCALE GENOMIC DNA]</scope>
    <source>
        <strain evidence="2">cv. BLH2017</strain>
        <tissue evidence="1">Root</tissue>
    </source>
</reference>
<proteinExistence type="predicted"/>
<gene>
    <name evidence="1" type="ORF">BVC80_1835g716</name>
</gene>
<dbReference type="InParanoid" id="A0A200R6C6"/>
<accession>A0A200R6C6</accession>
<name>A0A200R6C6_MACCD</name>
<sequence>MILPALADSTPNVNDVDILRVVVSNGDGIRDGGNEDVAWWGGGNDAAAAVVVWQHWWWLWCCDGSGYAKVLRLWCGTAGDSHVVALDVVVVLVAW</sequence>
<keyword evidence="2" id="KW-1185">Reference proteome</keyword>